<dbReference type="Pfam" id="PF13367">
    <property type="entry name" value="PrsW-protease"/>
    <property type="match status" value="1"/>
</dbReference>
<keyword evidence="2" id="KW-0378">Hydrolase</keyword>
<feature type="transmembrane region" description="Helical" evidence="1">
    <location>
        <begin position="71"/>
        <end position="89"/>
    </location>
</feature>
<evidence type="ECO:0000313" key="2">
    <source>
        <dbReference type="EMBL" id="QUE55317.1"/>
    </source>
</evidence>
<reference evidence="2 3" key="1">
    <citation type="submission" date="2021-04" db="EMBL/GenBank/DDBJ databases">
        <title>Complete genome sequence of a novel Streptococcus species.</title>
        <authorList>
            <person name="Teng J.L.L."/>
        </authorList>
    </citation>
    <scope>NUCLEOTIDE SEQUENCE [LARGE SCALE GENOMIC DNA]</scope>
    <source>
        <strain evidence="2 3">HKU75</strain>
    </source>
</reference>
<feature type="transmembrane region" description="Helical" evidence="1">
    <location>
        <begin position="214"/>
        <end position="232"/>
    </location>
</feature>
<keyword evidence="2" id="KW-0482">Metalloprotease</keyword>
<dbReference type="GO" id="GO:0008237">
    <property type="term" value="F:metallopeptidase activity"/>
    <property type="evidence" value="ECO:0007669"/>
    <property type="project" value="UniProtKB-KW"/>
</dbReference>
<proteinExistence type="predicted"/>
<dbReference type="InterPro" id="IPR026898">
    <property type="entry name" value="PrsW"/>
</dbReference>
<dbReference type="PANTHER" id="PTHR36844:SF1">
    <property type="entry name" value="PROTEASE PRSW"/>
    <property type="match status" value="1"/>
</dbReference>
<dbReference type="Proteomes" id="UP000677616">
    <property type="component" value="Chromosome"/>
</dbReference>
<keyword evidence="2" id="KW-0645">Protease</keyword>
<keyword evidence="3" id="KW-1185">Reference proteome</keyword>
<feature type="transmembrane region" description="Helical" evidence="1">
    <location>
        <begin position="5"/>
        <end position="21"/>
    </location>
</feature>
<keyword evidence="1" id="KW-1133">Transmembrane helix</keyword>
<feature type="transmembrane region" description="Helical" evidence="1">
    <location>
        <begin position="238"/>
        <end position="259"/>
    </location>
</feature>
<keyword evidence="1" id="KW-0812">Transmembrane</keyword>
<name>A0ABX7YNQ7_9STRE</name>
<dbReference type="PANTHER" id="PTHR36844">
    <property type="entry name" value="PROTEASE PRSW"/>
    <property type="match status" value="1"/>
</dbReference>
<sequence length="268" mass="30324">MKQKLYYVVFFIGLILLHIGWDYEFHTFLDETFSAKELQAIASGVLLLFLYIIPLMAALLYLQRAWRKPPYVLFWAIFCGVFLAGWSSANLNDWLAGLLQQTLPDQATFEAWEGALTAPFIEETLKAGAVLFALYTLKNSQLSTSFLVGAGAGLGFQVAEDISFIQHFVLKEPDHLMAGTFSRIYGSLTSHWMMTALVTTGIILLVFHRKHRKLGCLLIGASVLFHFFWNSPFSSIELPFSIHVVLLASLYALLFVYTFKLIHSQRPI</sequence>
<feature type="transmembrane region" description="Helical" evidence="1">
    <location>
        <begin position="184"/>
        <end position="207"/>
    </location>
</feature>
<dbReference type="RefSeq" id="WP_212572967.1">
    <property type="nucleotide sequence ID" value="NZ_CP073084.1"/>
</dbReference>
<keyword evidence="1" id="KW-0472">Membrane</keyword>
<organism evidence="2 3">
    <name type="scientific">Streptococcus oriscaviae</name>
    <dbReference type="NCBI Taxonomy" id="2781599"/>
    <lineage>
        <taxon>Bacteria</taxon>
        <taxon>Bacillati</taxon>
        <taxon>Bacillota</taxon>
        <taxon>Bacilli</taxon>
        <taxon>Lactobacillales</taxon>
        <taxon>Streptococcaceae</taxon>
        <taxon>Streptococcus</taxon>
    </lineage>
</organism>
<accession>A0ABX7YNQ7</accession>
<evidence type="ECO:0000256" key="1">
    <source>
        <dbReference type="SAM" id="Phobius"/>
    </source>
</evidence>
<feature type="transmembrane region" description="Helical" evidence="1">
    <location>
        <begin position="41"/>
        <end position="62"/>
    </location>
</feature>
<dbReference type="EMBL" id="CP073084">
    <property type="protein sequence ID" value="QUE55317.1"/>
    <property type="molecule type" value="Genomic_DNA"/>
</dbReference>
<evidence type="ECO:0000313" key="3">
    <source>
        <dbReference type="Proteomes" id="UP000677616"/>
    </source>
</evidence>
<gene>
    <name evidence="2" type="ORF">INT76_05495</name>
</gene>
<protein>
    <submittedName>
        <fullName evidence="2">PrsW family intramembrane metalloprotease</fullName>
    </submittedName>
</protein>